<dbReference type="InterPro" id="IPR027995">
    <property type="entry name" value="Galactosyl_T_N"/>
</dbReference>
<dbReference type="InterPro" id="IPR003859">
    <property type="entry name" value="Galactosyl_T"/>
</dbReference>
<comment type="caution">
    <text evidence="3">The sequence shown here is derived from an EMBL/GenBank/DDBJ whole genome shotgun (WGS) entry which is preliminary data.</text>
</comment>
<dbReference type="InterPro" id="IPR003006">
    <property type="entry name" value="Ig/MHC_CS"/>
</dbReference>
<dbReference type="GO" id="GO:0008378">
    <property type="term" value="F:galactosyltransferase activity"/>
    <property type="evidence" value="ECO:0007669"/>
    <property type="project" value="TreeGrafter"/>
</dbReference>
<evidence type="ECO:0000313" key="3">
    <source>
        <dbReference type="EMBL" id="CAE8704342.1"/>
    </source>
</evidence>
<dbReference type="PANTHER" id="PTHR19300:SF57">
    <property type="entry name" value="BETA-1,4-N-ACETYLGALACTOSAMINYLTRANSFERASE"/>
    <property type="match status" value="1"/>
</dbReference>
<gene>
    <name evidence="3" type="ORF">PGLA2088_LOCUS33116</name>
</gene>
<feature type="compositionally biased region" description="Basic and acidic residues" evidence="1">
    <location>
        <begin position="1"/>
        <end position="17"/>
    </location>
</feature>
<dbReference type="PANTHER" id="PTHR19300">
    <property type="entry name" value="BETA-1,4-GALACTOSYLTRANSFERASE"/>
    <property type="match status" value="1"/>
</dbReference>
<evidence type="ECO:0000259" key="2">
    <source>
        <dbReference type="Pfam" id="PF13733"/>
    </source>
</evidence>
<dbReference type="SUPFAM" id="SSF53448">
    <property type="entry name" value="Nucleotide-diphospho-sugar transferases"/>
    <property type="match status" value="1"/>
</dbReference>
<feature type="domain" description="Galactosyltransferase N-terminal" evidence="2">
    <location>
        <begin position="144"/>
        <end position="234"/>
    </location>
</feature>
<dbReference type="Proteomes" id="UP000626109">
    <property type="component" value="Unassembled WGS sequence"/>
</dbReference>
<feature type="region of interest" description="Disordered" evidence="1">
    <location>
        <begin position="120"/>
        <end position="139"/>
    </location>
</feature>
<reference evidence="3" key="1">
    <citation type="submission" date="2021-02" db="EMBL/GenBank/DDBJ databases">
        <authorList>
            <person name="Dougan E. K."/>
            <person name="Rhodes N."/>
            <person name="Thang M."/>
            <person name="Chan C."/>
        </authorList>
    </citation>
    <scope>NUCLEOTIDE SEQUENCE</scope>
</reference>
<sequence length="268" mass="29762">LQSFRKESAEHKSKDAASHSALWERLGTLEEVLRVVDPKAAAKMISVPAKEKAQQVENAVATITTVKPAGPNWRDDDKCGSNSELPPGPGVVGCNPDGKNPCCGPSGWCGSSPQHCDCEGCRDSRRSQGGSPEEGLAPGYSVTTPKRIALVVPFRDRGAHLERFRERIQSHIESWRSKNIEHEWRVFVVEQFDNQLFNRGYLFNVGFRYATEYEQQSGKKFDCVVMHDIDILPLPVVDYGWCAVPNQLSGEIECWSWSVPYADNVGGV</sequence>
<dbReference type="AlphaFoldDB" id="A0A813KL82"/>
<dbReference type="PRINTS" id="PR02050">
    <property type="entry name" value="B14GALTRFASE"/>
</dbReference>
<dbReference type="GO" id="GO:0005794">
    <property type="term" value="C:Golgi apparatus"/>
    <property type="evidence" value="ECO:0007669"/>
    <property type="project" value="TreeGrafter"/>
</dbReference>
<protein>
    <recommendedName>
        <fullName evidence="2">Galactosyltransferase N-terminal domain-containing protein</fullName>
    </recommendedName>
</protein>
<feature type="non-terminal residue" evidence="3">
    <location>
        <position position="1"/>
    </location>
</feature>
<evidence type="ECO:0000313" key="4">
    <source>
        <dbReference type="Proteomes" id="UP000626109"/>
    </source>
</evidence>
<name>A0A813KL82_POLGL</name>
<organism evidence="3 4">
    <name type="scientific">Polarella glacialis</name>
    <name type="common">Dinoflagellate</name>
    <dbReference type="NCBI Taxonomy" id="89957"/>
    <lineage>
        <taxon>Eukaryota</taxon>
        <taxon>Sar</taxon>
        <taxon>Alveolata</taxon>
        <taxon>Dinophyceae</taxon>
        <taxon>Suessiales</taxon>
        <taxon>Suessiaceae</taxon>
        <taxon>Polarella</taxon>
    </lineage>
</organism>
<feature type="non-terminal residue" evidence="3">
    <location>
        <position position="268"/>
    </location>
</feature>
<proteinExistence type="predicted"/>
<dbReference type="GO" id="GO:0005975">
    <property type="term" value="P:carbohydrate metabolic process"/>
    <property type="evidence" value="ECO:0007669"/>
    <property type="project" value="InterPro"/>
</dbReference>
<dbReference type="EMBL" id="CAJNNW010030763">
    <property type="protein sequence ID" value="CAE8704342.1"/>
    <property type="molecule type" value="Genomic_DNA"/>
</dbReference>
<accession>A0A813KL82</accession>
<evidence type="ECO:0000256" key="1">
    <source>
        <dbReference type="SAM" id="MobiDB-lite"/>
    </source>
</evidence>
<dbReference type="Gene3D" id="3.90.550.10">
    <property type="entry name" value="Spore Coat Polysaccharide Biosynthesis Protein SpsA, Chain A"/>
    <property type="match status" value="1"/>
</dbReference>
<dbReference type="InterPro" id="IPR029044">
    <property type="entry name" value="Nucleotide-diphossugar_trans"/>
</dbReference>
<dbReference type="PROSITE" id="PS00290">
    <property type="entry name" value="IG_MHC"/>
    <property type="match status" value="1"/>
</dbReference>
<feature type="region of interest" description="Disordered" evidence="1">
    <location>
        <begin position="1"/>
        <end position="21"/>
    </location>
</feature>
<dbReference type="Pfam" id="PF13733">
    <property type="entry name" value="Glyco_transf_7N"/>
    <property type="match status" value="1"/>
</dbReference>